<dbReference type="EMBL" id="JXCE01000207">
    <property type="protein sequence ID" value="KPA39266.1"/>
    <property type="molecule type" value="Genomic_DNA"/>
</dbReference>
<keyword evidence="3" id="KW-1185">Reference proteome</keyword>
<evidence type="ECO:0000256" key="1">
    <source>
        <dbReference type="SAM" id="SignalP"/>
    </source>
</evidence>
<keyword evidence="1" id="KW-0732">Signal</keyword>
<proteinExistence type="predicted"/>
<reference evidence="2 3" key="1">
    <citation type="submission" date="2015-04" db="EMBL/GenBank/DDBJ databases">
        <title>The draft genome sequence of Fusarium langsethiae, a T-2/HT-2 mycotoxin producer.</title>
        <authorList>
            <person name="Lysoe E."/>
            <person name="Divon H.H."/>
            <person name="Terzi V."/>
            <person name="Orru L."/>
            <person name="Lamontanara A."/>
            <person name="Kolseth A.-K."/>
            <person name="Frandsen R.J."/>
            <person name="Nielsen K."/>
            <person name="Thrane U."/>
        </authorList>
    </citation>
    <scope>NUCLEOTIDE SEQUENCE [LARGE SCALE GENOMIC DNA]</scope>
    <source>
        <strain evidence="2 3">Fl201059</strain>
    </source>
</reference>
<feature type="chain" id="PRO_5005835130" evidence="1">
    <location>
        <begin position="19"/>
        <end position="239"/>
    </location>
</feature>
<comment type="caution">
    <text evidence="2">The sequence shown here is derived from an EMBL/GenBank/DDBJ whole genome shotgun (WGS) entry which is preliminary data.</text>
</comment>
<dbReference type="AlphaFoldDB" id="A0A0M9ETP1"/>
<organism evidence="2 3">
    <name type="scientific">Fusarium langsethiae</name>
    <dbReference type="NCBI Taxonomy" id="179993"/>
    <lineage>
        <taxon>Eukaryota</taxon>
        <taxon>Fungi</taxon>
        <taxon>Dikarya</taxon>
        <taxon>Ascomycota</taxon>
        <taxon>Pezizomycotina</taxon>
        <taxon>Sordariomycetes</taxon>
        <taxon>Hypocreomycetidae</taxon>
        <taxon>Hypocreales</taxon>
        <taxon>Nectriaceae</taxon>
        <taxon>Fusarium</taxon>
    </lineage>
</organism>
<feature type="signal peptide" evidence="1">
    <location>
        <begin position="1"/>
        <end position="18"/>
    </location>
</feature>
<evidence type="ECO:0000313" key="3">
    <source>
        <dbReference type="Proteomes" id="UP000037904"/>
    </source>
</evidence>
<dbReference type="Proteomes" id="UP000037904">
    <property type="component" value="Unassembled WGS sequence"/>
</dbReference>
<gene>
    <name evidence="2" type="ORF">FLAG1_07877</name>
</gene>
<sequence>MLFIQLAIAALSLPATLASAIPASRSLPLHKITAEDQVTPATEADSQWVEKLHNPPTVDLPKFNFIEVKEPNIVPTSPEEDLFSTTSENKPFSVLGKLEKRIPVRYWSDVPVNTCWNIDYLSQEEKEAYWADVRALIQLLRANGRSDWEMQPQTGREYPMTNLLLTVRNQSRCWSRVAFSDDMAMIVEAIYRHCTGMGAGFTAYTYRNSLNDRTTTIDDFILIIRPRRTTIPGYNASCI</sequence>
<dbReference type="OrthoDB" id="5071122at2759"/>
<accession>A0A0M9ETP1</accession>
<name>A0A0M9ETP1_FUSLA</name>
<evidence type="ECO:0000313" key="2">
    <source>
        <dbReference type="EMBL" id="KPA39266.1"/>
    </source>
</evidence>
<protein>
    <submittedName>
        <fullName evidence="2">Uncharacterized protein</fullName>
    </submittedName>
</protein>